<reference evidence="3" key="1">
    <citation type="submission" date="2021-01" db="EMBL/GenBank/DDBJ databases">
        <authorList>
            <person name="Corre E."/>
            <person name="Pelletier E."/>
            <person name="Niang G."/>
            <person name="Scheremetjew M."/>
            <person name="Finn R."/>
            <person name="Kale V."/>
            <person name="Holt S."/>
            <person name="Cochrane G."/>
            <person name="Meng A."/>
            <person name="Brown T."/>
            <person name="Cohen L."/>
        </authorList>
    </citation>
    <scope>NUCLEOTIDE SEQUENCE</scope>
    <source>
        <strain evidence="3">Pop2</strain>
    </source>
</reference>
<feature type="compositionally biased region" description="Polar residues" evidence="1">
    <location>
        <begin position="274"/>
        <end position="289"/>
    </location>
</feature>
<dbReference type="Gene3D" id="2.60.120.10">
    <property type="entry name" value="Jelly Rolls"/>
    <property type="match status" value="1"/>
</dbReference>
<evidence type="ECO:0000256" key="2">
    <source>
        <dbReference type="SAM" id="SignalP"/>
    </source>
</evidence>
<evidence type="ECO:0000313" key="3">
    <source>
        <dbReference type="EMBL" id="CAD9339928.1"/>
    </source>
</evidence>
<feature type="region of interest" description="Disordered" evidence="1">
    <location>
        <begin position="267"/>
        <end position="289"/>
    </location>
</feature>
<dbReference type="AlphaFoldDB" id="A0A7S1ZIA8"/>
<proteinExistence type="predicted"/>
<feature type="signal peptide" evidence="2">
    <location>
        <begin position="1"/>
        <end position="25"/>
    </location>
</feature>
<evidence type="ECO:0000256" key="1">
    <source>
        <dbReference type="SAM" id="MobiDB-lite"/>
    </source>
</evidence>
<dbReference type="InterPro" id="IPR014710">
    <property type="entry name" value="RmlC-like_jellyroll"/>
</dbReference>
<evidence type="ECO:0008006" key="4">
    <source>
        <dbReference type="Google" id="ProtNLM"/>
    </source>
</evidence>
<dbReference type="EMBL" id="HBGN01025030">
    <property type="protein sequence ID" value="CAD9339928.1"/>
    <property type="molecule type" value="Transcribed_RNA"/>
</dbReference>
<feature type="chain" id="PRO_5031279695" description="Cysteine dioxygenase" evidence="2">
    <location>
        <begin position="26"/>
        <end position="289"/>
    </location>
</feature>
<organism evidence="3">
    <name type="scientific">Ditylum brightwellii</name>
    <dbReference type="NCBI Taxonomy" id="49249"/>
    <lineage>
        <taxon>Eukaryota</taxon>
        <taxon>Sar</taxon>
        <taxon>Stramenopiles</taxon>
        <taxon>Ochrophyta</taxon>
        <taxon>Bacillariophyta</taxon>
        <taxon>Mediophyceae</taxon>
        <taxon>Lithodesmiophycidae</taxon>
        <taxon>Lithodesmiales</taxon>
        <taxon>Lithodesmiaceae</taxon>
        <taxon>Ditylum</taxon>
    </lineage>
</organism>
<sequence length="289" mass="32530">MVIDRPKVIFLLLVTLLHFISSVSSSELLEGLELRSIEAAGVTLYKTHEPINSGPVSPDFPGTLPVSFIREALGIDVLSTAGFQRLLNDVEQCDLNRNETESESDTKSREKEFGKMMLARARAMFQEEECEHELDELLTTGLSNDGLRRMHWVVIDMYPNNSFALHSHPNMEFVYIVEGTLWEWRLVDKSVEKKQQYEPEEITVGGETHLRVIGPNLSSVDAQGGTFEKKAYNEGEMFINTIGAVHQSFTQSEGAKLFALWGDGNADVPPEQMPKNSDFFNDQSAKAWE</sequence>
<dbReference type="SUPFAM" id="SSF51182">
    <property type="entry name" value="RmlC-like cupins"/>
    <property type="match status" value="1"/>
</dbReference>
<gene>
    <name evidence="3" type="ORF">DBRI1063_LOCUS16021</name>
</gene>
<protein>
    <recommendedName>
        <fullName evidence="4">Cysteine dioxygenase</fullName>
    </recommendedName>
</protein>
<keyword evidence="2" id="KW-0732">Signal</keyword>
<accession>A0A7S1ZIA8</accession>
<name>A0A7S1ZIA8_9STRA</name>
<dbReference type="InterPro" id="IPR011051">
    <property type="entry name" value="RmlC_Cupin_sf"/>
</dbReference>